<protein>
    <submittedName>
        <fullName evidence="2">DgyrCDS12416</fullName>
    </submittedName>
</protein>
<evidence type="ECO:0000256" key="1">
    <source>
        <dbReference type="SAM" id="MobiDB-lite"/>
    </source>
</evidence>
<evidence type="ECO:0000313" key="2">
    <source>
        <dbReference type="EMBL" id="CAD5124114.1"/>
    </source>
</evidence>
<comment type="caution">
    <text evidence="2">The sequence shown here is derived from an EMBL/GenBank/DDBJ whole genome shotgun (WGS) entry which is preliminary data.</text>
</comment>
<reference evidence="2 3" key="1">
    <citation type="submission" date="2020-08" db="EMBL/GenBank/DDBJ databases">
        <authorList>
            <person name="Hejnol A."/>
        </authorList>
    </citation>
    <scope>NUCLEOTIDE SEQUENCE [LARGE SCALE GENOMIC DNA]</scope>
</reference>
<dbReference type="InterPro" id="IPR052446">
    <property type="entry name" value="B-cell_PI3K-Signaling_Adptrs"/>
</dbReference>
<sequence>MASIERPDVIIISENLNNDWSNFIKRSLPYYMSDEILLDKRRILESQSLIHHAQLILFIVYDINHSDVHEEITNMLVKMYSSLTKGAIIRFHDSNRYLTKLFPKWKDFFVTNSNKNNLITDLTNILQAAEPKPPIQQEPPKQKKPPKPPKPKTKSKPFLCRAIPNKFYAPGHSNNSLTKQGENLAVNWTTIVFAEEIQNEFNFYLEINNTPPILLISKTINKYAIQISLPTLNYVGTAAIRVHQTTKGSDFANLKIEFYTHSLDFLTISQIYLSQMNVLINLLKKEKVSSETIDDELNADLQEGDIPTRAFEQLFEIYNQSEAESQSNSECPSLLHLAAKYDLKKVAKTHTNLPYFSSAHNLKNKDNMNPAEIATKHNFRALSKLFDDRSIYEEKANCFYVAMAKEMFSSTNYEYTYIVESSDEDEYVNMPPPITMTETPPALPPPLYPRKPKVEISTLRKKWENREISDEEAIQKYQEQRPNSNSEPQQEFSPLASILKIKELIRRRIFFKT</sequence>
<feature type="region of interest" description="Disordered" evidence="1">
    <location>
        <begin position="130"/>
        <end position="157"/>
    </location>
</feature>
<dbReference type="PANTHER" id="PTHR16267">
    <property type="entry name" value="BANK1/PIK3AP1 FAMILY MEMBER"/>
    <property type="match status" value="1"/>
</dbReference>
<dbReference type="GO" id="GO:0005104">
    <property type="term" value="F:fibroblast growth factor receptor binding"/>
    <property type="evidence" value="ECO:0007669"/>
    <property type="project" value="TreeGrafter"/>
</dbReference>
<proteinExistence type="predicted"/>
<dbReference type="OrthoDB" id="8192811at2759"/>
<dbReference type="GO" id="GO:0005068">
    <property type="term" value="F:transmembrane receptor protein tyrosine kinase adaptor activity"/>
    <property type="evidence" value="ECO:0007669"/>
    <property type="project" value="TreeGrafter"/>
</dbReference>
<organism evidence="2 3">
    <name type="scientific">Dimorphilus gyrociliatus</name>
    <dbReference type="NCBI Taxonomy" id="2664684"/>
    <lineage>
        <taxon>Eukaryota</taxon>
        <taxon>Metazoa</taxon>
        <taxon>Spiralia</taxon>
        <taxon>Lophotrochozoa</taxon>
        <taxon>Annelida</taxon>
        <taxon>Polychaeta</taxon>
        <taxon>Polychaeta incertae sedis</taxon>
        <taxon>Dinophilidae</taxon>
        <taxon>Dimorphilus</taxon>
    </lineage>
</organism>
<name>A0A7I8W861_9ANNE</name>
<dbReference type="EMBL" id="CAJFCJ010000020">
    <property type="protein sequence ID" value="CAD5124114.1"/>
    <property type="molecule type" value="Genomic_DNA"/>
</dbReference>
<dbReference type="AlphaFoldDB" id="A0A7I8W861"/>
<dbReference type="PANTHER" id="PTHR16267:SF11">
    <property type="entry name" value="STUMPS, ISOFORM E"/>
    <property type="match status" value="1"/>
</dbReference>
<feature type="compositionally biased region" description="Basic residues" evidence="1">
    <location>
        <begin position="142"/>
        <end position="155"/>
    </location>
</feature>
<evidence type="ECO:0000313" key="3">
    <source>
        <dbReference type="Proteomes" id="UP000549394"/>
    </source>
</evidence>
<gene>
    <name evidence="2" type="ORF">DGYR_LOCUS11704</name>
</gene>
<dbReference type="GO" id="GO:0005829">
    <property type="term" value="C:cytosol"/>
    <property type="evidence" value="ECO:0007669"/>
    <property type="project" value="TreeGrafter"/>
</dbReference>
<accession>A0A7I8W861</accession>
<keyword evidence="3" id="KW-1185">Reference proteome</keyword>
<dbReference type="Proteomes" id="UP000549394">
    <property type="component" value="Unassembled WGS sequence"/>
</dbReference>